<protein>
    <recommendedName>
        <fullName evidence="3">Glycosyltransferase 2-like domain-containing protein</fullName>
    </recommendedName>
</protein>
<dbReference type="InterPro" id="IPR029044">
    <property type="entry name" value="Nucleotide-diphossugar_trans"/>
</dbReference>
<dbReference type="Proteomes" id="UP000031465">
    <property type="component" value="Unassembled WGS sequence"/>
</dbReference>
<evidence type="ECO:0000256" key="2">
    <source>
        <dbReference type="SAM" id="Phobius"/>
    </source>
</evidence>
<dbReference type="Gene3D" id="3.90.550.10">
    <property type="entry name" value="Spore Coat Polysaccharide Biosynthesis Protein SpsA, Chain A"/>
    <property type="match status" value="1"/>
</dbReference>
<evidence type="ECO:0000313" key="4">
    <source>
        <dbReference type="EMBL" id="KIC73395.1"/>
    </source>
</evidence>
<feature type="domain" description="Glycosyltransferase 2-like" evidence="3">
    <location>
        <begin position="66"/>
        <end position="151"/>
    </location>
</feature>
<dbReference type="PATRIC" id="fig|362787.3.peg.500"/>
<evidence type="ECO:0000313" key="5">
    <source>
        <dbReference type="Proteomes" id="UP000031465"/>
    </source>
</evidence>
<dbReference type="SUPFAM" id="SSF53448">
    <property type="entry name" value="Nucleotide-diphospho-sugar transferases"/>
    <property type="match status" value="1"/>
</dbReference>
<dbReference type="AlphaFoldDB" id="A0A0C1JQ82"/>
<proteinExistence type="inferred from homology"/>
<keyword evidence="2" id="KW-1133">Transmembrane helix</keyword>
<reference evidence="4 5" key="1">
    <citation type="journal article" date="2014" name="Mol. Biol. Evol.">
        <title>Massive expansion of Ubiquitination-related gene families within the Chlamydiae.</title>
        <authorList>
            <person name="Domman D."/>
            <person name="Collingro A."/>
            <person name="Lagkouvardos I."/>
            <person name="Gehre L."/>
            <person name="Weinmaier T."/>
            <person name="Rattei T."/>
            <person name="Subtil A."/>
            <person name="Horn M."/>
        </authorList>
    </citation>
    <scope>NUCLEOTIDE SEQUENCE [LARGE SCALE GENOMIC DNA]</scope>
    <source>
        <strain evidence="4 5">EI2</strain>
    </source>
</reference>
<comment type="similarity">
    <text evidence="1">Belongs to the glycosyltransferase 2 family. WaaE/KdtX subfamily.</text>
</comment>
<dbReference type="Gene3D" id="1.25.40.10">
    <property type="entry name" value="Tetratricopeptide repeat domain"/>
    <property type="match status" value="1"/>
</dbReference>
<dbReference type="EMBL" id="JSAN01000030">
    <property type="protein sequence ID" value="KIC73395.1"/>
    <property type="molecule type" value="Genomic_DNA"/>
</dbReference>
<dbReference type="SUPFAM" id="SSF48452">
    <property type="entry name" value="TPR-like"/>
    <property type="match status" value="1"/>
</dbReference>
<comment type="caution">
    <text evidence="4">The sequence shown here is derived from an EMBL/GenBank/DDBJ whole genome shotgun (WGS) entry which is preliminary data.</text>
</comment>
<feature type="transmembrane region" description="Helical" evidence="2">
    <location>
        <begin position="29"/>
        <end position="48"/>
    </location>
</feature>
<sequence>MNSYQLNSMKKFFDLFSSKLKYLISRQSFISKHFFFIYIISLFFFFYYPTHILEATDKKKTLCLNMIVKNEKEVITRCLASVKPLIDYWVIVDTGSTDGTQDIIKQFMQDIPGELHERPWKNFAHNRTEALKLASKKTDYLLFIDADETFTYGPNFKLPELKKDFYFVQTNFNDTSYFRTLIINNHLNWKWVGVLHELLQATPNTVDCEILPGITNIVRTDGARSKDPQKYQKDAAILEEAFLEEPHNLRYAFYLAQTYKDAGMKEKAITAYHKRIALGGWDEEIFWSLLQIGLLHESLHANPKTIIESYLQAYLYRPTRAEPLYRLAQYYRLSENYLKGYQTAAQGLPLRNSPDLLFVEKWIYDWGLLLEYSICAYWIGKYEEALLASYAMLAQARLPENVRECVERNLVWINLKLKESASQINLVKSILKTSLETKSEAQEKTP</sequence>
<dbReference type="InterPro" id="IPR011990">
    <property type="entry name" value="TPR-like_helical_dom_sf"/>
</dbReference>
<dbReference type="InterPro" id="IPR001173">
    <property type="entry name" value="Glyco_trans_2-like"/>
</dbReference>
<name>A0A0C1JQ82_9BACT</name>
<evidence type="ECO:0000256" key="1">
    <source>
        <dbReference type="ARBA" id="ARBA00038494"/>
    </source>
</evidence>
<evidence type="ECO:0000259" key="3">
    <source>
        <dbReference type="Pfam" id="PF00535"/>
    </source>
</evidence>
<dbReference type="PANTHER" id="PTHR43630:SF2">
    <property type="entry name" value="GLYCOSYLTRANSFERASE"/>
    <property type="match status" value="1"/>
</dbReference>
<dbReference type="PANTHER" id="PTHR43630">
    <property type="entry name" value="POLY-BETA-1,6-N-ACETYL-D-GLUCOSAMINE SYNTHASE"/>
    <property type="match status" value="1"/>
</dbReference>
<organism evidence="4 5">
    <name type="scientific">Candidatus Protochlamydia amoebophila</name>
    <dbReference type="NCBI Taxonomy" id="362787"/>
    <lineage>
        <taxon>Bacteria</taxon>
        <taxon>Pseudomonadati</taxon>
        <taxon>Chlamydiota</taxon>
        <taxon>Chlamydiia</taxon>
        <taxon>Parachlamydiales</taxon>
        <taxon>Parachlamydiaceae</taxon>
        <taxon>Candidatus Protochlamydia</taxon>
    </lineage>
</organism>
<dbReference type="Pfam" id="PF00535">
    <property type="entry name" value="Glycos_transf_2"/>
    <property type="match status" value="1"/>
</dbReference>
<keyword evidence="2" id="KW-0472">Membrane</keyword>
<gene>
    <name evidence="4" type="ORF">DB44_BG00840</name>
</gene>
<keyword evidence="2" id="KW-0812">Transmembrane</keyword>
<accession>A0A0C1JQ82</accession>